<evidence type="ECO:0000313" key="3">
    <source>
        <dbReference type="EMBL" id="KUJ18939.1"/>
    </source>
</evidence>
<organism evidence="3 4">
    <name type="scientific">Mollisia scopiformis</name>
    <name type="common">Conifer needle endophyte fungus</name>
    <name type="synonym">Phialocephala scopiformis</name>
    <dbReference type="NCBI Taxonomy" id="149040"/>
    <lineage>
        <taxon>Eukaryota</taxon>
        <taxon>Fungi</taxon>
        <taxon>Dikarya</taxon>
        <taxon>Ascomycota</taxon>
        <taxon>Pezizomycotina</taxon>
        <taxon>Leotiomycetes</taxon>
        <taxon>Helotiales</taxon>
        <taxon>Mollisiaceae</taxon>
        <taxon>Mollisia</taxon>
    </lineage>
</organism>
<keyword evidence="4" id="KW-1185">Reference proteome</keyword>
<protein>
    <submittedName>
        <fullName evidence="3">Uncharacterized protein</fullName>
    </submittedName>
</protein>
<feature type="signal peptide" evidence="2">
    <location>
        <begin position="1"/>
        <end position="20"/>
    </location>
</feature>
<name>A0A194XFN2_MOLSC</name>
<dbReference type="EMBL" id="KQ947412">
    <property type="protein sequence ID" value="KUJ18939.1"/>
    <property type="molecule type" value="Genomic_DNA"/>
</dbReference>
<dbReference type="AlphaFoldDB" id="A0A194XFN2"/>
<sequence>MKHFSTFALSALGFVSVGKAQPSVWWLNQNWTDMAIPFVDYSAEDSTDYFAYPGTLLGSSGAESTYGVFCAAESTSQCFGDSGWTSMTLVTSPKTMEIIFEEVGAYMTTGCTLTGTPFPTTGTCSETFTTSNGTSVSDSSTTYLVPSTSTDPIDGFVLSKNIYTATVAVIDATVTPSSGSSSTASSTGGKTGASSSPIGSGSSTSGSGTATHNAAMITGASSWMLLAGAIAGAAVGV</sequence>
<feature type="chain" id="PRO_5008268179" evidence="2">
    <location>
        <begin position="21"/>
        <end position="237"/>
    </location>
</feature>
<accession>A0A194XFN2</accession>
<reference evidence="3 4" key="1">
    <citation type="submission" date="2015-10" db="EMBL/GenBank/DDBJ databases">
        <title>Full genome of DAOMC 229536 Phialocephala scopiformis, a fungal endophyte of spruce producing the potent anti-insectan compound rugulosin.</title>
        <authorList>
            <consortium name="DOE Joint Genome Institute"/>
            <person name="Walker A.K."/>
            <person name="Frasz S.L."/>
            <person name="Seifert K.A."/>
            <person name="Miller J.D."/>
            <person name="Mondo S.J."/>
            <person name="Labutti K."/>
            <person name="Lipzen A."/>
            <person name="Dockter R."/>
            <person name="Kennedy M."/>
            <person name="Grigoriev I.V."/>
            <person name="Spatafora J.W."/>
        </authorList>
    </citation>
    <scope>NUCLEOTIDE SEQUENCE [LARGE SCALE GENOMIC DNA]</scope>
    <source>
        <strain evidence="3 4">CBS 120377</strain>
    </source>
</reference>
<dbReference type="GeneID" id="28832157"/>
<proteinExistence type="predicted"/>
<feature type="region of interest" description="Disordered" evidence="1">
    <location>
        <begin position="175"/>
        <end position="209"/>
    </location>
</feature>
<evidence type="ECO:0000313" key="4">
    <source>
        <dbReference type="Proteomes" id="UP000070700"/>
    </source>
</evidence>
<dbReference type="Proteomes" id="UP000070700">
    <property type="component" value="Unassembled WGS sequence"/>
</dbReference>
<evidence type="ECO:0000256" key="2">
    <source>
        <dbReference type="SAM" id="SignalP"/>
    </source>
</evidence>
<dbReference type="RefSeq" id="XP_018073294.1">
    <property type="nucleotide sequence ID" value="XM_018222431.1"/>
</dbReference>
<keyword evidence="2" id="KW-0732">Signal</keyword>
<evidence type="ECO:0000256" key="1">
    <source>
        <dbReference type="SAM" id="MobiDB-lite"/>
    </source>
</evidence>
<dbReference type="InParanoid" id="A0A194XFN2"/>
<dbReference type="KEGG" id="psco:LY89DRAFT_780909"/>
<gene>
    <name evidence="3" type="ORF">LY89DRAFT_780909</name>
</gene>